<keyword evidence="5 7" id="KW-0472">Membrane</keyword>
<evidence type="ECO:0000313" key="9">
    <source>
        <dbReference type="EMBL" id="OAF56361.1"/>
    </source>
</evidence>
<sequence length="592" mass="64411">MSLEKDDLDVEPQEPTRTPISGDTLEKDLDEKTTGTPSPSESIPPTTMAFQPASEEAIAEDGDLEELTTVRTGPPYSVFSKKQKQYLVFMVTVAAFISPTSANIYFPALNPLAKDLNVSDALINVTITSFMIFQGIAPTFIGDLADMAGRRPAYIVASIIYLGANIGLALQSSFPALLVLRCIQSAGSSGGIALGYGVVADISTSSERGSYVGIVGAGTMLGPALGPVIGGILAQFLGWRSIFWFCFIFSAVWLVPYIITVPETGRNVVGNGSVPPVGWNMTILDYLRQRKELKSPDSLSRSATANERCRARAELASHRKLKFPNPLKTIHIIAEKDVALVLFYNSLIYTAFYDVISSMPAMFKQTYGFNDLEIGLCYLPFGVGCAVTSFINGKLLDRNYKKIAKRIGFAIDRKHGDDLRHFPIEEARLGIIWPILGVGLVSIVCYGWAMEKNAHLAAPLVLTFLIGFCVNGSFNILSTLVVDLYPQSPATATAANNLVRCFMGAGGTGIINIMVEKMGRGWCFTFIALVCTVTMPMLLAEIKWGPGWREERRVRLDAKAAADHQKRLEESNDALAVESGQEKLGWSELGID</sequence>
<feature type="transmembrane region" description="Helical" evidence="7">
    <location>
        <begin position="338"/>
        <end position="356"/>
    </location>
</feature>
<comment type="subcellular location">
    <subcellularLocation>
        <location evidence="1">Membrane</location>
        <topology evidence="1">Multi-pass membrane protein</topology>
    </subcellularLocation>
</comment>
<feature type="transmembrane region" description="Helical" evidence="7">
    <location>
        <begin position="376"/>
        <end position="396"/>
    </location>
</feature>
<dbReference type="PRINTS" id="PR01036">
    <property type="entry name" value="TCRTETB"/>
</dbReference>
<evidence type="ECO:0000256" key="5">
    <source>
        <dbReference type="ARBA" id="ARBA00023136"/>
    </source>
</evidence>
<feature type="transmembrane region" description="Helical" evidence="7">
    <location>
        <begin position="211"/>
        <end position="236"/>
    </location>
</feature>
<dbReference type="Gene3D" id="1.20.1250.20">
    <property type="entry name" value="MFS general substrate transporter like domains"/>
    <property type="match status" value="1"/>
</dbReference>
<dbReference type="AlphaFoldDB" id="A0A177A544"/>
<dbReference type="PROSITE" id="PS00216">
    <property type="entry name" value="SUGAR_TRANSPORT_1"/>
    <property type="match status" value="1"/>
</dbReference>
<dbReference type="GeneID" id="36289824"/>
<feature type="transmembrane region" description="Helical" evidence="7">
    <location>
        <begin position="521"/>
        <end position="540"/>
    </location>
</feature>
<dbReference type="EMBL" id="KV441404">
    <property type="protein sequence ID" value="OAF56361.1"/>
    <property type="molecule type" value="Genomic_DNA"/>
</dbReference>
<dbReference type="VEuPathDB" id="FungiDB:GMDG_02335"/>
<dbReference type="OrthoDB" id="440553at2759"/>
<dbReference type="GO" id="GO:0140115">
    <property type="term" value="P:export across plasma membrane"/>
    <property type="evidence" value="ECO:0007669"/>
    <property type="project" value="UniProtKB-ARBA"/>
</dbReference>
<dbReference type="GO" id="GO:0022857">
    <property type="term" value="F:transmembrane transporter activity"/>
    <property type="evidence" value="ECO:0007669"/>
    <property type="project" value="InterPro"/>
</dbReference>
<evidence type="ECO:0000256" key="2">
    <source>
        <dbReference type="ARBA" id="ARBA00022448"/>
    </source>
</evidence>
<dbReference type="SUPFAM" id="SSF103473">
    <property type="entry name" value="MFS general substrate transporter"/>
    <property type="match status" value="1"/>
</dbReference>
<evidence type="ECO:0000256" key="1">
    <source>
        <dbReference type="ARBA" id="ARBA00004141"/>
    </source>
</evidence>
<dbReference type="FunFam" id="1.20.1720.10:FF:000009">
    <property type="entry name" value="MFS multidrug transporter"/>
    <property type="match status" value="1"/>
</dbReference>
<dbReference type="eggNOG" id="KOG0255">
    <property type="taxonomic scope" value="Eukaryota"/>
</dbReference>
<dbReference type="RefSeq" id="XP_024321657.1">
    <property type="nucleotide sequence ID" value="XM_024470357.1"/>
</dbReference>
<dbReference type="PANTHER" id="PTHR23502:SF51">
    <property type="entry name" value="QUINIDINE RESISTANCE PROTEIN 1-RELATED"/>
    <property type="match status" value="1"/>
</dbReference>
<dbReference type="GO" id="GO:0005886">
    <property type="term" value="C:plasma membrane"/>
    <property type="evidence" value="ECO:0007669"/>
    <property type="project" value="TreeGrafter"/>
</dbReference>
<feature type="compositionally biased region" description="Basic and acidic residues" evidence="6">
    <location>
        <begin position="24"/>
        <end position="33"/>
    </location>
</feature>
<name>A0A177A544_9PEZI</name>
<proteinExistence type="predicted"/>
<feature type="compositionally biased region" description="Low complexity" evidence="6">
    <location>
        <begin position="34"/>
        <end position="47"/>
    </location>
</feature>
<reference evidence="9" key="1">
    <citation type="submission" date="2016-03" db="EMBL/GenBank/DDBJ databases">
        <title>Updated assembly of Pseudogymnoascus destructans, the fungus causing white-nose syndrome of bats.</title>
        <authorList>
            <person name="Palmer J.M."/>
            <person name="Drees K.P."/>
            <person name="Foster J.T."/>
            <person name="Lindner D.L."/>
        </authorList>
    </citation>
    <scope>NUCLEOTIDE SEQUENCE [LARGE SCALE GENOMIC DNA]</scope>
    <source>
        <strain evidence="9">20631-21</strain>
    </source>
</reference>
<keyword evidence="3 7" id="KW-0812">Transmembrane</keyword>
<protein>
    <recommendedName>
        <fullName evidence="8">Major facilitator superfamily (MFS) profile domain-containing protein</fullName>
    </recommendedName>
</protein>
<gene>
    <name evidence="9" type="ORF">VC83_06768</name>
</gene>
<evidence type="ECO:0000256" key="6">
    <source>
        <dbReference type="SAM" id="MobiDB-lite"/>
    </source>
</evidence>
<organism evidence="9">
    <name type="scientific">Pseudogymnoascus destructans</name>
    <dbReference type="NCBI Taxonomy" id="655981"/>
    <lineage>
        <taxon>Eukaryota</taxon>
        <taxon>Fungi</taxon>
        <taxon>Dikarya</taxon>
        <taxon>Ascomycota</taxon>
        <taxon>Pezizomycotina</taxon>
        <taxon>Leotiomycetes</taxon>
        <taxon>Thelebolales</taxon>
        <taxon>Thelebolaceae</taxon>
        <taxon>Pseudogymnoascus</taxon>
    </lineage>
</organism>
<feature type="transmembrane region" description="Helical" evidence="7">
    <location>
        <begin position="86"/>
        <end position="106"/>
    </location>
</feature>
<dbReference type="Proteomes" id="UP000077154">
    <property type="component" value="Unassembled WGS sequence"/>
</dbReference>
<feature type="region of interest" description="Disordered" evidence="6">
    <location>
        <begin position="1"/>
        <end position="47"/>
    </location>
</feature>
<accession>A0A177A544</accession>
<feature type="domain" description="Major facilitator superfamily (MFS) profile" evidence="8">
    <location>
        <begin position="87"/>
        <end position="543"/>
    </location>
</feature>
<feature type="transmembrane region" description="Helical" evidence="7">
    <location>
        <begin position="461"/>
        <end position="485"/>
    </location>
</feature>
<keyword evidence="4 7" id="KW-1133">Transmembrane helix</keyword>
<feature type="transmembrane region" description="Helical" evidence="7">
    <location>
        <begin position="242"/>
        <end position="259"/>
    </location>
</feature>
<dbReference type="InterPro" id="IPR036259">
    <property type="entry name" value="MFS_trans_sf"/>
</dbReference>
<feature type="transmembrane region" description="Helical" evidence="7">
    <location>
        <begin position="153"/>
        <end position="170"/>
    </location>
</feature>
<evidence type="ECO:0000259" key="8">
    <source>
        <dbReference type="PROSITE" id="PS50850"/>
    </source>
</evidence>
<dbReference type="PANTHER" id="PTHR23502">
    <property type="entry name" value="MAJOR FACILITATOR SUPERFAMILY"/>
    <property type="match status" value="1"/>
</dbReference>
<feature type="transmembrane region" description="Helical" evidence="7">
    <location>
        <begin position="121"/>
        <end position="141"/>
    </location>
</feature>
<dbReference type="GO" id="GO:0042908">
    <property type="term" value="P:xenobiotic transport"/>
    <property type="evidence" value="ECO:0007669"/>
    <property type="project" value="UniProtKB-ARBA"/>
</dbReference>
<dbReference type="InterPro" id="IPR005829">
    <property type="entry name" value="Sugar_transporter_CS"/>
</dbReference>
<evidence type="ECO:0000256" key="3">
    <source>
        <dbReference type="ARBA" id="ARBA00022692"/>
    </source>
</evidence>
<feature type="transmembrane region" description="Helical" evidence="7">
    <location>
        <begin position="429"/>
        <end position="449"/>
    </location>
</feature>
<dbReference type="Pfam" id="PF07690">
    <property type="entry name" value="MFS_1"/>
    <property type="match status" value="1"/>
</dbReference>
<dbReference type="InterPro" id="IPR011701">
    <property type="entry name" value="MFS"/>
</dbReference>
<feature type="transmembrane region" description="Helical" evidence="7">
    <location>
        <begin position="176"/>
        <end position="199"/>
    </location>
</feature>
<dbReference type="PROSITE" id="PS50850">
    <property type="entry name" value="MFS"/>
    <property type="match status" value="1"/>
</dbReference>
<keyword evidence="2" id="KW-0813">Transport</keyword>
<evidence type="ECO:0000256" key="7">
    <source>
        <dbReference type="SAM" id="Phobius"/>
    </source>
</evidence>
<evidence type="ECO:0000256" key="4">
    <source>
        <dbReference type="ARBA" id="ARBA00022989"/>
    </source>
</evidence>
<dbReference type="InterPro" id="IPR020846">
    <property type="entry name" value="MFS_dom"/>
</dbReference>
<dbReference type="CDD" id="cd17323">
    <property type="entry name" value="MFS_Tpo1_MDR_like"/>
    <property type="match status" value="1"/>
</dbReference>
<feature type="compositionally biased region" description="Acidic residues" evidence="6">
    <location>
        <begin position="1"/>
        <end position="12"/>
    </location>
</feature>